<proteinExistence type="predicted"/>
<protein>
    <submittedName>
        <fullName evidence="2">Uncharacterized protein</fullName>
    </submittedName>
</protein>
<dbReference type="Gramene" id="PSAT_LOCUS32151_t1">
    <property type="protein sequence ID" value="CAL5213895.1"/>
    <property type="gene ID" value="PSAT_LOCUS32151"/>
</dbReference>
<dbReference type="PANTHER" id="PTHR36320">
    <property type="entry name" value="OS04G0611300 PROTEIN"/>
    <property type="match status" value="1"/>
</dbReference>
<name>A0A9D4ZU24_PEA</name>
<accession>A0A9D4ZU24</accession>
<evidence type="ECO:0000313" key="2">
    <source>
        <dbReference type="EMBL" id="KAI5385522.1"/>
    </source>
</evidence>
<keyword evidence="3" id="KW-1185">Reference proteome</keyword>
<dbReference type="Gramene" id="Psat7g087040.2">
    <property type="protein sequence ID" value="Psat7g087040.2.cds"/>
    <property type="gene ID" value="Psat7g087040"/>
</dbReference>
<reference evidence="2 3" key="1">
    <citation type="journal article" date="2022" name="Nat. Genet.">
        <title>Improved pea reference genome and pan-genome highlight genomic features and evolutionary characteristics.</title>
        <authorList>
            <person name="Yang T."/>
            <person name="Liu R."/>
            <person name="Luo Y."/>
            <person name="Hu S."/>
            <person name="Wang D."/>
            <person name="Wang C."/>
            <person name="Pandey M.K."/>
            <person name="Ge S."/>
            <person name="Xu Q."/>
            <person name="Li N."/>
            <person name="Li G."/>
            <person name="Huang Y."/>
            <person name="Saxena R.K."/>
            <person name="Ji Y."/>
            <person name="Li M."/>
            <person name="Yan X."/>
            <person name="He Y."/>
            <person name="Liu Y."/>
            <person name="Wang X."/>
            <person name="Xiang C."/>
            <person name="Varshney R.K."/>
            <person name="Ding H."/>
            <person name="Gao S."/>
            <person name="Zong X."/>
        </authorList>
    </citation>
    <scope>NUCLEOTIDE SEQUENCE [LARGE SCALE GENOMIC DNA]</scope>
    <source>
        <strain evidence="2 3">cv. Zhongwan 6</strain>
    </source>
</reference>
<dbReference type="Gramene" id="Psat7g087040.1">
    <property type="protein sequence ID" value="Psat7g087040.1.cds"/>
    <property type="gene ID" value="Psat7g087040"/>
</dbReference>
<dbReference type="Gramene" id="Psat07G0221000-T1">
    <property type="protein sequence ID" value="KAI5385522.1"/>
    <property type="gene ID" value="KIW84_072210"/>
</dbReference>
<comment type="caution">
    <text evidence="2">The sequence shown here is derived from an EMBL/GenBank/DDBJ whole genome shotgun (WGS) entry which is preliminary data.</text>
</comment>
<sequence>MAKSMRSKREKRLRAIRREIVQPFYDEKEAAKLSAQEAALAAPKLQVPVRPSTTMEISTSTVANTNSMDVDVADENKSKVSLKPAGRIGKKLKKKFKMAKGNRRNGNGKPSRKRHI</sequence>
<dbReference type="PANTHER" id="PTHR36320:SF1">
    <property type="entry name" value="OS04G0611300 PROTEIN"/>
    <property type="match status" value="1"/>
</dbReference>
<evidence type="ECO:0000313" key="3">
    <source>
        <dbReference type="Proteomes" id="UP001058974"/>
    </source>
</evidence>
<dbReference type="OrthoDB" id="1922182at2759"/>
<feature type="region of interest" description="Disordered" evidence="1">
    <location>
        <begin position="96"/>
        <end position="116"/>
    </location>
</feature>
<gene>
    <name evidence="2" type="ORF">KIW84_072210</name>
</gene>
<dbReference type="AlphaFoldDB" id="A0A9D4ZU24"/>
<organism evidence="2 3">
    <name type="scientific">Pisum sativum</name>
    <name type="common">Garden pea</name>
    <name type="synonym">Lathyrus oleraceus</name>
    <dbReference type="NCBI Taxonomy" id="3888"/>
    <lineage>
        <taxon>Eukaryota</taxon>
        <taxon>Viridiplantae</taxon>
        <taxon>Streptophyta</taxon>
        <taxon>Embryophyta</taxon>
        <taxon>Tracheophyta</taxon>
        <taxon>Spermatophyta</taxon>
        <taxon>Magnoliopsida</taxon>
        <taxon>eudicotyledons</taxon>
        <taxon>Gunneridae</taxon>
        <taxon>Pentapetalae</taxon>
        <taxon>rosids</taxon>
        <taxon>fabids</taxon>
        <taxon>Fabales</taxon>
        <taxon>Fabaceae</taxon>
        <taxon>Papilionoideae</taxon>
        <taxon>50 kb inversion clade</taxon>
        <taxon>NPAAA clade</taxon>
        <taxon>Hologalegina</taxon>
        <taxon>IRL clade</taxon>
        <taxon>Fabeae</taxon>
        <taxon>Lathyrus</taxon>
    </lineage>
</organism>
<dbReference type="Proteomes" id="UP001058974">
    <property type="component" value="Chromosome 7"/>
</dbReference>
<evidence type="ECO:0000256" key="1">
    <source>
        <dbReference type="SAM" id="MobiDB-lite"/>
    </source>
</evidence>
<dbReference type="EMBL" id="JAMSHJ010000007">
    <property type="protein sequence ID" value="KAI5385522.1"/>
    <property type="molecule type" value="Genomic_DNA"/>
</dbReference>